<keyword evidence="2 6" id="KW-0812">Transmembrane</keyword>
<dbReference type="SFLD" id="SFLDG00002">
    <property type="entry name" value="C1.7:_P-type_atpase_like"/>
    <property type="match status" value="1"/>
</dbReference>
<feature type="transmembrane region" description="Helical" evidence="6">
    <location>
        <begin position="623"/>
        <end position="643"/>
    </location>
</feature>
<feature type="transmembrane region" description="Helical" evidence="6">
    <location>
        <begin position="649"/>
        <end position="668"/>
    </location>
</feature>
<evidence type="ECO:0000256" key="4">
    <source>
        <dbReference type="ARBA" id="ARBA00022989"/>
    </source>
</evidence>
<dbReference type="InterPro" id="IPR018303">
    <property type="entry name" value="ATPase_P-typ_P_site"/>
</dbReference>
<evidence type="ECO:0000256" key="5">
    <source>
        <dbReference type="ARBA" id="ARBA00023136"/>
    </source>
</evidence>
<dbReference type="EMBL" id="AP027924">
    <property type="protein sequence ID" value="BED91727.1"/>
    <property type="molecule type" value="Genomic_DNA"/>
</dbReference>
<feature type="transmembrane region" description="Helical" evidence="6">
    <location>
        <begin position="51"/>
        <end position="69"/>
    </location>
</feature>
<feature type="transmembrane region" description="Helical" evidence="6">
    <location>
        <begin position="714"/>
        <end position="732"/>
    </location>
</feature>
<dbReference type="PROSITE" id="PS00154">
    <property type="entry name" value="ATPASE_E1_E2"/>
    <property type="match status" value="1"/>
</dbReference>
<evidence type="ECO:0000256" key="2">
    <source>
        <dbReference type="ARBA" id="ARBA00022692"/>
    </source>
</evidence>
<evidence type="ECO:0000256" key="6">
    <source>
        <dbReference type="SAM" id="Phobius"/>
    </source>
</evidence>
<dbReference type="GO" id="GO:0016020">
    <property type="term" value="C:membrane"/>
    <property type="evidence" value="ECO:0007669"/>
    <property type="project" value="UniProtKB-SubCell"/>
</dbReference>
<organism evidence="8">
    <name type="scientific">Candidatus Improbicoccus pseudotrichonymphae</name>
    <dbReference type="NCBI Taxonomy" id="3033792"/>
    <lineage>
        <taxon>Bacteria</taxon>
        <taxon>Bacillati</taxon>
        <taxon>Bacillota</taxon>
        <taxon>Clostridia</taxon>
        <taxon>Candidatus Improbicoccus</taxon>
    </lineage>
</organism>
<dbReference type="InterPro" id="IPR023214">
    <property type="entry name" value="HAD_sf"/>
</dbReference>
<dbReference type="InterPro" id="IPR008250">
    <property type="entry name" value="ATPase_P-typ_transduc_dom_A_sf"/>
</dbReference>
<protein>
    <submittedName>
        <fullName evidence="8">HAD-IC family P-type ATPase</fullName>
    </submittedName>
</protein>
<evidence type="ECO:0000256" key="1">
    <source>
        <dbReference type="ARBA" id="ARBA00004141"/>
    </source>
</evidence>
<dbReference type="InterPro" id="IPR036412">
    <property type="entry name" value="HAD-like_sf"/>
</dbReference>
<feature type="transmembrane region" description="Helical" evidence="6">
    <location>
        <begin position="688"/>
        <end position="708"/>
    </location>
</feature>
<dbReference type="PRINTS" id="PR00120">
    <property type="entry name" value="HATPASE"/>
</dbReference>
<dbReference type="KEGG" id="ips:CfP315_0244"/>
<dbReference type="Proteomes" id="UP001337580">
    <property type="component" value="Chromosome"/>
</dbReference>
<dbReference type="InterPro" id="IPR023298">
    <property type="entry name" value="ATPase_P-typ_TM_dom_sf"/>
</dbReference>
<dbReference type="Gene3D" id="3.40.50.1000">
    <property type="entry name" value="HAD superfamily/HAD-like"/>
    <property type="match status" value="1"/>
</dbReference>
<dbReference type="InterPro" id="IPR001757">
    <property type="entry name" value="P_typ_ATPase"/>
</dbReference>
<name>A0AA48I0W5_9FIRM</name>
<dbReference type="Pfam" id="PF00702">
    <property type="entry name" value="Hydrolase"/>
    <property type="match status" value="1"/>
</dbReference>
<dbReference type="AlphaFoldDB" id="A0AA48I0W5"/>
<dbReference type="NCBIfam" id="TIGR01494">
    <property type="entry name" value="ATPase_P-type"/>
    <property type="match status" value="2"/>
</dbReference>
<dbReference type="PRINTS" id="PR00119">
    <property type="entry name" value="CATATPASE"/>
</dbReference>
<dbReference type="PANTHER" id="PTHR42861">
    <property type="entry name" value="CALCIUM-TRANSPORTING ATPASE"/>
    <property type="match status" value="1"/>
</dbReference>
<accession>A0AA48I0W5</accession>
<gene>
    <name evidence="8" type="ORF">CfP315_0244</name>
</gene>
<reference evidence="8" key="1">
    <citation type="journal article" date="2023" name="ISME J.">
        <title>Emergence of putative energy parasites within Clostridia revealed by genome analysis of a novel endosymbiotic clade.</title>
        <authorList>
            <person name="Takahashi K."/>
            <person name="Kuwahara H."/>
            <person name="Horikawa Y."/>
            <person name="Izawa K."/>
            <person name="Kato D."/>
            <person name="Inagaki T."/>
            <person name="Yuki M."/>
            <person name="Ohkuma M."/>
            <person name="Hongoh Y."/>
        </authorList>
    </citation>
    <scope>NUCLEOTIDE SEQUENCE</scope>
    <source>
        <strain evidence="8">CfP3-15</strain>
    </source>
</reference>
<evidence type="ECO:0000313" key="8">
    <source>
        <dbReference type="EMBL" id="BED91727.1"/>
    </source>
</evidence>
<feature type="transmembrane region" description="Helical" evidence="6">
    <location>
        <begin position="258"/>
        <end position="280"/>
    </location>
</feature>
<proteinExistence type="predicted"/>
<feature type="transmembrane region" description="Helical" evidence="6">
    <location>
        <begin position="744"/>
        <end position="764"/>
    </location>
</feature>
<evidence type="ECO:0000256" key="3">
    <source>
        <dbReference type="ARBA" id="ARBA00022967"/>
    </source>
</evidence>
<keyword evidence="4 6" id="KW-1133">Transmembrane helix</keyword>
<dbReference type="SUPFAM" id="SSF56784">
    <property type="entry name" value="HAD-like"/>
    <property type="match status" value="1"/>
</dbReference>
<feature type="domain" description="P-type ATPase A" evidence="7">
    <location>
        <begin position="106"/>
        <end position="204"/>
    </location>
</feature>
<feature type="transmembrane region" description="Helical" evidence="6">
    <location>
        <begin position="221"/>
        <end position="238"/>
    </location>
</feature>
<dbReference type="InterPro" id="IPR059000">
    <property type="entry name" value="ATPase_P-type_domA"/>
</dbReference>
<dbReference type="Gene3D" id="2.70.150.10">
    <property type="entry name" value="Calcium-transporting ATPase, cytoplasmic transduction domain A"/>
    <property type="match status" value="1"/>
</dbReference>
<dbReference type="InterPro" id="IPR044492">
    <property type="entry name" value="P_typ_ATPase_HD_dom"/>
</dbReference>
<dbReference type="Pfam" id="PF00122">
    <property type="entry name" value="E1-E2_ATPase"/>
    <property type="match status" value="1"/>
</dbReference>
<feature type="transmembrane region" description="Helical" evidence="6">
    <location>
        <begin position="770"/>
        <end position="791"/>
    </location>
</feature>
<keyword evidence="5 6" id="KW-0472">Membrane</keyword>
<dbReference type="Gene3D" id="1.20.1110.10">
    <property type="entry name" value="Calcium-transporting ATPase, transmembrane domain"/>
    <property type="match status" value="1"/>
</dbReference>
<dbReference type="SUPFAM" id="SSF81653">
    <property type="entry name" value="Calcium ATPase, transduction domain A"/>
    <property type="match status" value="1"/>
</dbReference>
<evidence type="ECO:0000259" key="7">
    <source>
        <dbReference type="Pfam" id="PF00122"/>
    </source>
</evidence>
<dbReference type="SFLD" id="SFLDF00027">
    <property type="entry name" value="p-type_atpase"/>
    <property type="match status" value="1"/>
</dbReference>
<dbReference type="PROSITE" id="PS01229">
    <property type="entry name" value="COF_2"/>
    <property type="match status" value="1"/>
</dbReference>
<sequence length="795" mass="89326">MEKLFKKDLIVKDCSVGLSNREVERMIAKGFLNKDTSPKPKSLFEIFKSNFFTLFNFINLILAILILFTASFRNLMFMIVVLCNSTISLMQEFRARRATEKLKLMAADRIKVVRESRELFIDINQVVMGDIIIYERGVQIVADCEIILGECEVNESFLTGESDLISKKEGDMLFSGSYVVGGYVKARALKVGENTFSSGIAKKLKNIEIANSEIMLFIKKIIRIISIIVISVGIPIFLNQLRINSFNYSPAALNTCAAVIGMIPEGLALLTSSVLALGALKLMKKKILSKDIYSIEILAGVNMVCLDKTGTITEGKFETVGIITQEDLLKKNSFTKIHSSFSNKNSKLTEALRYLSSSLDDNSETFSSIKKIFYRREFKKKPDEYINFCSEKKFSAIYLENKGSFVLGSLEFIFKNIVSSNFNEIKKALKNYENYRVLAVGFSRNKINKKNIPNDTSLLGFVLLRDKIRKNIQEVLDFFKTNSIKIKIISGDSLESVSKISKTIKIKENDINSIDVSEINGFSEILNSVTKYDIFCRTTPEKKREIIKALKIKGFKVAMIGDGVNDILALKEADCSITMAHGSSAAKEIAHLILINSNFSSIPFAISEGRRAINNIKTTSSLFLVKTIYSIILSLLILIFAFPYPFMPIQMSLIGALTIGIPSSLLAFEVNIKKVSLPFFHEVIKKALPTAIVICINLVICFVFKNWFSLDLKAYSSISLITTIIIGIAFLKEIMNPLNLFRKLIFSIIIATFLISIIVFHDIFLIYNPIFWGLKNMILTITISALSLTIYKLAK</sequence>
<dbReference type="Gene3D" id="3.40.1110.10">
    <property type="entry name" value="Calcium-transporting ATPase, cytoplasmic domain N"/>
    <property type="match status" value="1"/>
</dbReference>
<dbReference type="SFLD" id="SFLDS00003">
    <property type="entry name" value="Haloacid_Dehalogenase"/>
    <property type="match status" value="1"/>
</dbReference>
<dbReference type="SUPFAM" id="SSF81665">
    <property type="entry name" value="Calcium ATPase, transmembrane domain M"/>
    <property type="match status" value="1"/>
</dbReference>
<keyword evidence="3" id="KW-1278">Translocase</keyword>
<dbReference type="InterPro" id="IPR023299">
    <property type="entry name" value="ATPase_P-typ_cyto_dom_N"/>
</dbReference>
<dbReference type="GO" id="GO:0005524">
    <property type="term" value="F:ATP binding"/>
    <property type="evidence" value="ECO:0007669"/>
    <property type="project" value="InterPro"/>
</dbReference>
<dbReference type="GO" id="GO:0016887">
    <property type="term" value="F:ATP hydrolysis activity"/>
    <property type="evidence" value="ECO:0007669"/>
    <property type="project" value="InterPro"/>
</dbReference>
<comment type="subcellular location">
    <subcellularLocation>
        <location evidence="1">Membrane</location>
        <topology evidence="1">Multi-pass membrane protein</topology>
    </subcellularLocation>
</comment>